<dbReference type="InterPro" id="IPR028994">
    <property type="entry name" value="Integrin_alpha_N"/>
</dbReference>
<dbReference type="SUPFAM" id="SSF69318">
    <property type="entry name" value="Integrin alpha N-terminal domain"/>
    <property type="match status" value="3"/>
</dbReference>
<keyword evidence="4" id="KW-1185">Reference proteome</keyword>
<organism evidence="3 4">
    <name type="scientific">Aquimarina celericrescens</name>
    <dbReference type="NCBI Taxonomy" id="1964542"/>
    <lineage>
        <taxon>Bacteria</taxon>
        <taxon>Pseudomonadati</taxon>
        <taxon>Bacteroidota</taxon>
        <taxon>Flavobacteriia</taxon>
        <taxon>Flavobacteriales</taxon>
        <taxon>Flavobacteriaceae</taxon>
        <taxon>Aquimarina</taxon>
    </lineage>
</organism>
<dbReference type="Gene3D" id="2.130.10.130">
    <property type="entry name" value="Integrin alpha, N-terminal"/>
    <property type="match status" value="3"/>
</dbReference>
<dbReference type="InterPro" id="IPR027039">
    <property type="entry name" value="Crtac1"/>
</dbReference>
<dbReference type="EMBL" id="JBHUHY010000017">
    <property type="protein sequence ID" value="MFD2188480.1"/>
    <property type="molecule type" value="Genomic_DNA"/>
</dbReference>
<sequence>MRFFLPLFILVIISCNDQSRKNKLFEIVPSNQSGIVFNNTIHETDSLNILDYDYLYNGGGVGIGDFNLDGLPDIFFSGNMRSSALYLNQGNFLFKDVTKEAGVETSRWCTGVSIVDINNDQKPDIHISTGHNPKGEGFLNYFFINETEPGGPVKFSDKAFEMGLTSKTYAIQAAWLDYDVDGDLDLYLINNALETYQKSVPYGPKKSSEGKSTDILYRNDGYKNSLPVFTNVSKEAGITIEGWSLGVAVSDFNNDDYPDIYIANDFLSNDILYINNKDGTFTDKVNEYTKHQSHNSMGIDVSDINNDGAPDIIALDMLPEDNLRHKTMFGDIMFHGYEEALRKGYNHQYVRNVLQINNRDGTFSEIGNFSGISATDWSWAPLIADFDNDGLRDVYITNGYVKEITDLDFIDNYNHSNMFGTPEAKRLKLVKQLKEMKGVKKSNFFFKNLGDNQFEDQTQTSGVKTPSFSNGGSYVDLDLDGDLDLVVNNINAPAFIIKNLLIENSNESTNFLKIKFDEDRYAYGAKVFLFSEDRQWYAEHYPQRGYLSSVDDILHFGLGKNKQIDSVVVKWTDAKTSVLKNIEINTIIEISKNEPFSSDNATIKKQSKPFNQVSSSILPHIIQENNFDDFSKWPLHFRSYNKLGPTIAVSDVNNDQLDDIFIGGPVHKTGSFYIQTKEGGFRKQPILDSLAASYEDTGSLLFDADNDGDLDLYCVSGGSEYYARPDKYQDRLYRNDGNANFKLAAEALPEIKTFGHAVISLDYDNDGDQDLLVGGRVIADQYPKIPRTYLLLNDEGIFKDITEDESPDLLHPGMITGIVATDLNNDQWIDLVLVGEWMSVSIYYNNKGQFIKDKTKNGLQSTNGWWNCIEKADFDNDGDIDFIVGNWGLNNKFKASQEQPLSLYAKDFDNNGAIEPIFTSYVQGQEYIIHPRNTLTKQLPFLRSMINDYKTYGNTPFKKIFTAELLQDATVLKTYELASIYIENNNDGTFTYKKLPPEAQWSPIFDFLIEDIDQDGFQDIVAVGNYYGTEVLSGRYDAGNGIVLKNDGNGTFETKLSKETGFRVSGEGRCITKLKQSDGSELIITGVQNDSLRIWNLNKTITDSK</sequence>
<dbReference type="PROSITE" id="PS00678">
    <property type="entry name" value="WD_REPEATS_1"/>
    <property type="match status" value="1"/>
</dbReference>
<evidence type="ECO:0000313" key="4">
    <source>
        <dbReference type="Proteomes" id="UP001597344"/>
    </source>
</evidence>
<dbReference type="Pfam" id="PF13517">
    <property type="entry name" value="FG-GAP_3"/>
    <property type="match status" value="6"/>
</dbReference>
<dbReference type="RefSeq" id="WP_378321514.1">
    <property type="nucleotide sequence ID" value="NZ_JBHUHY010000017.1"/>
</dbReference>
<keyword evidence="1" id="KW-0732">Signal</keyword>
<reference evidence="4" key="1">
    <citation type="journal article" date="2019" name="Int. J. Syst. Evol. Microbiol.">
        <title>The Global Catalogue of Microorganisms (GCM) 10K type strain sequencing project: providing services to taxonomists for standard genome sequencing and annotation.</title>
        <authorList>
            <consortium name="The Broad Institute Genomics Platform"/>
            <consortium name="The Broad Institute Genome Sequencing Center for Infectious Disease"/>
            <person name="Wu L."/>
            <person name="Ma J."/>
        </authorList>
    </citation>
    <scope>NUCLEOTIDE SEQUENCE [LARGE SCALE GENOMIC DNA]</scope>
    <source>
        <strain evidence="4">DT92</strain>
    </source>
</reference>
<dbReference type="InterPro" id="IPR013517">
    <property type="entry name" value="FG-GAP"/>
</dbReference>
<dbReference type="PANTHER" id="PTHR16026:SF0">
    <property type="entry name" value="CARTILAGE ACIDIC PROTEIN 1"/>
    <property type="match status" value="1"/>
</dbReference>
<accession>A0ABW5B1E0</accession>
<feature type="domain" description="ASPIC/UnbV" evidence="2">
    <location>
        <begin position="522"/>
        <end position="587"/>
    </location>
</feature>
<comment type="caution">
    <text evidence="3">The sequence shown here is derived from an EMBL/GenBank/DDBJ whole genome shotgun (WGS) entry which is preliminary data.</text>
</comment>
<dbReference type="InterPro" id="IPR019775">
    <property type="entry name" value="WD40_repeat_CS"/>
</dbReference>
<evidence type="ECO:0000256" key="1">
    <source>
        <dbReference type="ARBA" id="ARBA00022729"/>
    </source>
</evidence>
<name>A0ABW5B1E0_9FLAO</name>
<dbReference type="InterPro" id="IPR011519">
    <property type="entry name" value="UnbV_ASPIC"/>
</dbReference>
<proteinExistence type="predicted"/>
<dbReference type="PROSITE" id="PS51257">
    <property type="entry name" value="PROKAR_LIPOPROTEIN"/>
    <property type="match status" value="1"/>
</dbReference>
<gene>
    <name evidence="3" type="ORF">ACFSJT_16860</name>
</gene>
<dbReference type="Proteomes" id="UP001597344">
    <property type="component" value="Unassembled WGS sequence"/>
</dbReference>
<evidence type="ECO:0000313" key="3">
    <source>
        <dbReference type="EMBL" id="MFD2188480.1"/>
    </source>
</evidence>
<evidence type="ECO:0000259" key="2">
    <source>
        <dbReference type="Pfam" id="PF07593"/>
    </source>
</evidence>
<dbReference type="PANTHER" id="PTHR16026">
    <property type="entry name" value="CARTILAGE ACIDIC PROTEIN 1"/>
    <property type="match status" value="1"/>
</dbReference>
<dbReference type="Pfam" id="PF07593">
    <property type="entry name" value="UnbV_ASPIC"/>
    <property type="match status" value="1"/>
</dbReference>
<protein>
    <submittedName>
        <fullName evidence="3">VCBS repeat-containing protein</fullName>
    </submittedName>
</protein>